<evidence type="ECO:0000256" key="1">
    <source>
        <dbReference type="SAM" id="MobiDB-lite"/>
    </source>
</evidence>
<reference evidence="3 4" key="1">
    <citation type="submission" date="2018-08" db="EMBL/GenBank/DDBJ databases">
        <title>Genomic Encyclopedia of Type Strains, Phase IV (KMG-IV): sequencing the most valuable type-strain genomes for metagenomic binning, comparative biology and taxonomic classification.</title>
        <authorList>
            <person name="Goeker M."/>
        </authorList>
    </citation>
    <scope>NUCLEOTIDE SEQUENCE [LARGE SCALE GENOMIC DNA]</scope>
    <source>
        <strain evidence="3 4">DSM 18841</strain>
    </source>
</reference>
<protein>
    <submittedName>
        <fullName evidence="3">HNH/ENDO VII superfamily nuclease</fullName>
    </submittedName>
</protein>
<evidence type="ECO:0000256" key="2">
    <source>
        <dbReference type="SAM" id="Phobius"/>
    </source>
</evidence>
<evidence type="ECO:0000313" key="3">
    <source>
        <dbReference type="EMBL" id="REH56256.1"/>
    </source>
</evidence>
<organism evidence="3 4">
    <name type="scientific">Tenacibaculum gallaicum</name>
    <dbReference type="NCBI Taxonomy" id="561505"/>
    <lineage>
        <taxon>Bacteria</taxon>
        <taxon>Pseudomonadati</taxon>
        <taxon>Bacteroidota</taxon>
        <taxon>Flavobacteriia</taxon>
        <taxon>Flavobacteriales</taxon>
        <taxon>Flavobacteriaceae</taxon>
        <taxon>Tenacibaculum</taxon>
    </lineage>
</organism>
<comment type="caution">
    <text evidence="3">The sequence shown here is derived from an EMBL/GenBank/DDBJ whole genome shotgun (WGS) entry which is preliminary data.</text>
</comment>
<feature type="region of interest" description="Disordered" evidence="1">
    <location>
        <begin position="752"/>
        <end position="771"/>
    </location>
</feature>
<keyword evidence="4" id="KW-1185">Reference proteome</keyword>
<dbReference type="Pfam" id="PF14414">
    <property type="entry name" value="WHH"/>
    <property type="match status" value="1"/>
</dbReference>
<proteinExistence type="predicted"/>
<accession>A0A3E0IBY2</accession>
<feature type="transmembrane region" description="Helical" evidence="2">
    <location>
        <begin position="466"/>
        <end position="487"/>
    </location>
</feature>
<dbReference type="Proteomes" id="UP000256884">
    <property type="component" value="Unassembled WGS sequence"/>
</dbReference>
<keyword evidence="2" id="KW-0472">Membrane</keyword>
<dbReference type="OrthoDB" id="1183122at2"/>
<sequence length="872" mass="99186">MHAHEYGSKHFKHKTNFNGLVVFSDVQQQKIKETTVPSPNIYVEIEKGVQNPNKWFLHINSTLSGEYGDFFLQENPQPVGEILNDFDYDISPENTAFIESYYDFSLGEISYYKINEKFYIKLWGDILKDDVFFEIQNSSKSKQKEEISIEYDAFITVFVSDNGAKLERAYQNITKVNTHQIVVFIESGGGTNAFGTVFRIHKGKNVKTLPEVDRLTLSKVAKAFGVQVQTNDLSEMIKEELAEEDSVFYLLVTKKLLKGGRIIRWSTKDVFTDISGGLKNASKEVNKLKLGEERWNTAFKDESGSKYNPLLPKLRGEDNLFDVEKFSNDVYKTYIQPAATQATSIAKLLLKKRRFAKLIPFDISKVIEVLDAIPTQLRDFFDSVSNHLLNLYEYINGLLVGLINSIIEFVKSFIDILAMLFDVLNAAIQSTEFFENPASYLSLFAESFENLMDSFVALFTLENLKAIFGFIASMPAYAVKIVFRFLTSDIKVKIDPGALGYYIGFFVGFVASEVVTFFLTGGTGTIAKALKETLRSYKALAEIPKKAAKALGNTVQFGIDTFVKVGTIIADFIKNIPKHLKTLRKWLDEFFEGLSKATRTFRDDIYTLFEKLDVAIKKVPQQPVLASGVPVPVGENLYALVKDGKELFRGTKKEVEELAEKLKKLNEADAKKYLDELEEIGAYEKQISIIAKGNYVKVFLKTNIDVFDEFGNIIFRVAKEDFESFIKFTKKTKEERKKIIEKVNKRLRASSSKYNPENAKKKGYDIPMSKNGTSPDFKGTSHLYNDKSIVRIQIKGSRDLDFKESFKKMGITDRKKQKAILKNYTWHHLDDLDENLGCTMQLVSRKAHKATYKHFGSAGQSVFSILLTKYLT</sequence>
<dbReference type="EMBL" id="QUNS01000001">
    <property type="protein sequence ID" value="REH56256.1"/>
    <property type="molecule type" value="Genomic_DNA"/>
</dbReference>
<gene>
    <name evidence="3" type="ORF">C7448_101294</name>
</gene>
<keyword evidence="2" id="KW-0812">Transmembrane</keyword>
<dbReference type="InterPro" id="IPR032869">
    <property type="entry name" value="WHH_dom_containing"/>
</dbReference>
<feature type="transmembrane region" description="Helical" evidence="2">
    <location>
        <begin position="499"/>
        <end position="519"/>
    </location>
</feature>
<dbReference type="AlphaFoldDB" id="A0A3E0IBY2"/>
<name>A0A3E0IBY2_9FLAO</name>
<dbReference type="RefSeq" id="WP_115899582.1">
    <property type="nucleotide sequence ID" value="NZ_QUNS01000001.1"/>
</dbReference>
<evidence type="ECO:0000313" key="4">
    <source>
        <dbReference type="Proteomes" id="UP000256884"/>
    </source>
</evidence>
<keyword evidence="2" id="KW-1133">Transmembrane helix</keyword>